<proteinExistence type="predicted"/>
<evidence type="ECO:0000256" key="1">
    <source>
        <dbReference type="SAM" id="MobiDB-lite"/>
    </source>
</evidence>
<feature type="chain" id="PRO_5041417646" evidence="2">
    <location>
        <begin position="25"/>
        <end position="244"/>
    </location>
</feature>
<reference evidence="3 4" key="1">
    <citation type="journal article" date="2021" name="Sci. Rep.">
        <title>The distribution of antibiotic resistance genes in chicken gut microbiota commensals.</title>
        <authorList>
            <person name="Juricova H."/>
            <person name="Matiasovicova J."/>
            <person name="Kubasova T."/>
            <person name="Cejkova D."/>
            <person name="Rychlik I."/>
        </authorList>
    </citation>
    <scope>NUCLEOTIDE SEQUENCE [LARGE SCALE GENOMIC DNA]</scope>
    <source>
        <strain evidence="3 4">An421</strain>
    </source>
</reference>
<gene>
    <name evidence="3" type="ORF">H6D15_02135</name>
</gene>
<evidence type="ECO:0000313" key="3">
    <source>
        <dbReference type="EMBL" id="MBM6856414.1"/>
    </source>
</evidence>
<evidence type="ECO:0000313" key="4">
    <source>
        <dbReference type="Proteomes" id="UP000698924"/>
    </source>
</evidence>
<feature type="region of interest" description="Disordered" evidence="1">
    <location>
        <begin position="185"/>
        <end position="220"/>
    </location>
</feature>
<dbReference type="Proteomes" id="UP000698924">
    <property type="component" value="Unassembled WGS sequence"/>
</dbReference>
<sequence length="244" mass="26042">MNKTFMGKVVMLIALLFVGNQVSAQSFLNKLKKATDKVTETVSSVTDTDSSNEAAQADTASVKVKWDKLPVYHAEMVYLLDPVSGDTLRNEDGTVQYEVALRDQFGNRRTPETIKAQKKAVNDAVAAILVKVGGGALIGGLAKGGKGAAIGAGVGALASAGDIDQAVKWKKVLKQQDKLMDAYSEHFTDEGKPKDASVDPMAIEDLSLENSQPTSASTDKIKEEFEKAKDFEAEGDSAWSDLIG</sequence>
<comment type="caution">
    <text evidence="3">The sequence shown here is derived from an EMBL/GenBank/DDBJ whole genome shotgun (WGS) entry which is preliminary data.</text>
</comment>
<keyword evidence="2" id="KW-0732">Signal</keyword>
<dbReference type="EMBL" id="JACJMO010000002">
    <property type="protein sequence ID" value="MBM6856414.1"/>
    <property type="molecule type" value="Genomic_DNA"/>
</dbReference>
<evidence type="ECO:0000256" key="2">
    <source>
        <dbReference type="SAM" id="SignalP"/>
    </source>
</evidence>
<name>A0AA41D6X2_9BACT</name>
<organism evidence="3 4">
    <name type="scientific">Caecibacteroides pullorum</name>
    <dbReference type="NCBI Taxonomy" id="2725562"/>
    <lineage>
        <taxon>Bacteria</taxon>
        <taxon>Pseudomonadati</taxon>
        <taxon>Bacteroidota</taxon>
        <taxon>Bacteroidia</taxon>
        <taxon>Bacteroidales</taxon>
        <taxon>Bacteroidaceae</taxon>
        <taxon>Caecibacteroides</taxon>
    </lineage>
</organism>
<protein>
    <submittedName>
        <fullName evidence="3">Uncharacterized protein</fullName>
    </submittedName>
</protein>
<dbReference type="AlphaFoldDB" id="A0AA41D6X2"/>
<feature type="signal peptide" evidence="2">
    <location>
        <begin position="1"/>
        <end position="24"/>
    </location>
</feature>
<feature type="compositionally biased region" description="Basic and acidic residues" evidence="1">
    <location>
        <begin position="185"/>
        <end position="197"/>
    </location>
</feature>
<accession>A0AA41D6X2</accession>
<feature type="compositionally biased region" description="Polar residues" evidence="1">
    <location>
        <begin position="208"/>
        <end position="218"/>
    </location>
</feature>
<keyword evidence="4" id="KW-1185">Reference proteome</keyword>
<dbReference type="RefSeq" id="WP_021847238.1">
    <property type="nucleotide sequence ID" value="NZ_JAAZTS010000002.1"/>
</dbReference>